<feature type="transmembrane region" description="Helical" evidence="11">
    <location>
        <begin position="70"/>
        <end position="90"/>
    </location>
</feature>
<sequence>MARLNVPKVALLVTITGSRIVARFGTMHLIAANLWTWIRYILIEESVMNNEISRGTMAISADNLGSMTELMYTSIVEYSLIGAAVMFIVWHNIDQVRERNTYVKRKYQIRVDCSKTTSADGPEVDGPRAGFCPQANFSLFENPYNLANNRIVVGRRAQKEEGLFFGLLYLSATLTSMAIFYGYMASKQSEIAATVYGITDVVQYIVSGAGCIYALWRMRLLRFAEHPQQPNSPNSSSQELLDLILLSLGLIGELIYSASGLLGLTAEKNWQALTFILLAMHILRLLQSGIQASLIFIAGKLRIQGDDELHAQQPGKQTITFLLVANISMFLTNLFEAEKAGISETVVNFYGKRSWVFLVRSFGPLTIFFRFHSSVCLAEIWKNVYAWKSQ</sequence>
<evidence type="ECO:0000256" key="3">
    <source>
        <dbReference type="ARBA" id="ARBA00022448"/>
    </source>
</evidence>
<dbReference type="GO" id="GO:0015252">
    <property type="term" value="F:proton channel activity"/>
    <property type="evidence" value="ECO:0007669"/>
    <property type="project" value="InterPro"/>
</dbReference>
<evidence type="ECO:0000256" key="1">
    <source>
        <dbReference type="ARBA" id="ARBA00004651"/>
    </source>
</evidence>
<keyword evidence="7 11" id="KW-1133">Transmembrane helix</keyword>
<keyword evidence="10" id="KW-0407">Ion channel</keyword>
<reference evidence="12 13" key="2">
    <citation type="submission" date="2018-11" db="EMBL/GenBank/DDBJ databases">
        <authorList>
            <consortium name="Pathogen Informatics"/>
        </authorList>
    </citation>
    <scope>NUCLEOTIDE SEQUENCE [LARGE SCALE GENOMIC DNA]</scope>
</reference>
<evidence type="ECO:0000256" key="2">
    <source>
        <dbReference type="ARBA" id="ARBA00006513"/>
    </source>
</evidence>
<dbReference type="EMBL" id="UYWY01023020">
    <property type="protein sequence ID" value="VDM46990.1"/>
    <property type="molecule type" value="Genomic_DNA"/>
</dbReference>
<evidence type="ECO:0000256" key="7">
    <source>
        <dbReference type="ARBA" id="ARBA00022989"/>
    </source>
</evidence>
<feature type="transmembrane region" description="Helical" evidence="11">
    <location>
        <begin position="195"/>
        <end position="216"/>
    </location>
</feature>
<dbReference type="PANTHER" id="PTHR21522:SF33">
    <property type="entry name" value="OTOPETRIN-2"/>
    <property type="match status" value="1"/>
</dbReference>
<keyword evidence="3" id="KW-0813">Transport</keyword>
<comment type="similarity">
    <text evidence="2">Belongs to the otopetrin family.</text>
</comment>
<dbReference type="GO" id="GO:0005886">
    <property type="term" value="C:plasma membrane"/>
    <property type="evidence" value="ECO:0007669"/>
    <property type="project" value="UniProtKB-SubCell"/>
</dbReference>
<keyword evidence="9 11" id="KW-0472">Membrane</keyword>
<keyword evidence="13" id="KW-1185">Reference proteome</keyword>
<feature type="transmembrane region" description="Helical" evidence="11">
    <location>
        <begin position="272"/>
        <end position="297"/>
    </location>
</feature>
<dbReference type="Pfam" id="PF03189">
    <property type="entry name" value="Otopetrin"/>
    <property type="match status" value="2"/>
</dbReference>
<dbReference type="InterPro" id="IPR004878">
    <property type="entry name" value="Otopetrin"/>
</dbReference>
<evidence type="ECO:0000256" key="11">
    <source>
        <dbReference type="SAM" id="Phobius"/>
    </source>
</evidence>
<evidence type="ECO:0000256" key="10">
    <source>
        <dbReference type="ARBA" id="ARBA00023303"/>
    </source>
</evidence>
<feature type="transmembrane region" description="Helical" evidence="11">
    <location>
        <begin position="20"/>
        <end position="38"/>
    </location>
</feature>
<protein>
    <submittedName>
        <fullName evidence="14">Otopetrin-2</fullName>
    </submittedName>
</protein>
<reference evidence="14" key="1">
    <citation type="submission" date="2016-06" db="UniProtKB">
        <authorList>
            <consortium name="WormBaseParasite"/>
        </authorList>
    </citation>
    <scope>IDENTIFICATION</scope>
</reference>
<keyword evidence="4" id="KW-1003">Cell membrane</keyword>
<dbReference type="WBParaSite" id="TCNE_0001567001-mRNA-1">
    <property type="protein sequence ID" value="TCNE_0001567001-mRNA-1"/>
    <property type="gene ID" value="TCNE_0001567001"/>
</dbReference>
<evidence type="ECO:0000256" key="6">
    <source>
        <dbReference type="ARBA" id="ARBA00022781"/>
    </source>
</evidence>
<evidence type="ECO:0000313" key="12">
    <source>
        <dbReference type="EMBL" id="VDM46990.1"/>
    </source>
</evidence>
<keyword evidence="8" id="KW-0406">Ion transport</keyword>
<feature type="transmembrane region" description="Helical" evidence="11">
    <location>
        <begin position="243"/>
        <end position="266"/>
    </location>
</feature>
<gene>
    <name evidence="12" type="ORF">TCNE_LOCUS15669</name>
</gene>
<organism evidence="13 14">
    <name type="scientific">Toxocara canis</name>
    <name type="common">Canine roundworm</name>
    <dbReference type="NCBI Taxonomy" id="6265"/>
    <lineage>
        <taxon>Eukaryota</taxon>
        <taxon>Metazoa</taxon>
        <taxon>Ecdysozoa</taxon>
        <taxon>Nematoda</taxon>
        <taxon>Chromadorea</taxon>
        <taxon>Rhabditida</taxon>
        <taxon>Spirurina</taxon>
        <taxon>Ascaridomorpha</taxon>
        <taxon>Ascaridoidea</taxon>
        <taxon>Toxocaridae</taxon>
        <taxon>Toxocara</taxon>
    </lineage>
</organism>
<keyword evidence="6" id="KW-0375">Hydrogen ion transport</keyword>
<dbReference type="Proteomes" id="UP000050794">
    <property type="component" value="Unassembled WGS sequence"/>
</dbReference>
<evidence type="ECO:0000256" key="5">
    <source>
        <dbReference type="ARBA" id="ARBA00022692"/>
    </source>
</evidence>
<evidence type="ECO:0000313" key="14">
    <source>
        <dbReference type="WBParaSite" id="TCNE_0001567001-mRNA-1"/>
    </source>
</evidence>
<dbReference type="PANTHER" id="PTHR21522">
    <property type="entry name" value="PROTON CHANNEL OTOP"/>
    <property type="match status" value="1"/>
</dbReference>
<dbReference type="AlphaFoldDB" id="A0A183V4J9"/>
<proteinExistence type="inferred from homology"/>
<name>A0A183V4J9_TOXCA</name>
<evidence type="ECO:0000256" key="9">
    <source>
        <dbReference type="ARBA" id="ARBA00023136"/>
    </source>
</evidence>
<feature type="transmembrane region" description="Helical" evidence="11">
    <location>
        <begin position="163"/>
        <end position="183"/>
    </location>
</feature>
<keyword evidence="5 11" id="KW-0812">Transmembrane</keyword>
<accession>A0A183V4J9</accession>
<comment type="subcellular location">
    <subcellularLocation>
        <location evidence="1">Cell membrane</location>
        <topology evidence="1">Multi-pass membrane protein</topology>
    </subcellularLocation>
</comment>
<evidence type="ECO:0000256" key="4">
    <source>
        <dbReference type="ARBA" id="ARBA00022475"/>
    </source>
</evidence>
<evidence type="ECO:0000313" key="13">
    <source>
        <dbReference type="Proteomes" id="UP000050794"/>
    </source>
</evidence>
<evidence type="ECO:0000256" key="8">
    <source>
        <dbReference type="ARBA" id="ARBA00023065"/>
    </source>
</evidence>